<evidence type="ECO:0000256" key="17">
    <source>
        <dbReference type="SAM" id="Coils"/>
    </source>
</evidence>
<dbReference type="SMART" id="SM00387">
    <property type="entry name" value="HATPase_c"/>
    <property type="match status" value="1"/>
</dbReference>
<keyword evidence="8" id="KW-0067">ATP-binding</keyword>
<evidence type="ECO:0000256" key="15">
    <source>
        <dbReference type="PROSITE-ProRule" id="PRU00110"/>
    </source>
</evidence>
<dbReference type="AlphaFoldDB" id="F5XVN0"/>
<dbReference type="EMBL" id="CP000245">
    <property type="protein sequence ID" value="AEG91606.1"/>
    <property type="molecule type" value="Genomic_DNA"/>
</dbReference>
<reference evidence="22" key="1">
    <citation type="submission" date="2006-01" db="EMBL/GenBank/DDBJ databases">
        <title>Genome of the cyst-dividing bacterium Ramlibacter tataouinensis.</title>
        <authorList>
            <person name="Barakat M."/>
            <person name="Ortet P."/>
            <person name="De Luca G."/>
            <person name="Jourlin-Castelli C."/>
            <person name="Ansaldi M."/>
            <person name="Py B."/>
            <person name="Fichant G."/>
            <person name="Coutinho P."/>
            <person name="Voulhoux R."/>
            <person name="Bastien O."/>
            <person name="Roy S."/>
            <person name="Marechal E."/>
            <person name="Henrissat B."/>
            <person name="Quentin Y."/>
            <person name="Noirot P."/>
            <person name="Filloux A."/>
            <person name="Mejean V."/>
            <person name="DuBow M."/>
            <person name="Barras F."/>
            <person name="Heulin T."/>
        </authorList>
    </citation>
    <scope>NUCLEOTIDE SEQUENCE [LARGE SCALE GENOMIC DNA]</scope>
    <source>
        <strain evidence="22">ATCC BAA-407 / DSM 14655 / LMG 21543 / TTB310</strain>
    </source>
</reference>
<dbReference type="FunFam" id="1.10.287.130:FF:000002">
    <property type="entry name" value="Two-component osmosensing histidine kinase"/>
    <property type="match status" value="1"/>
</dbReference>
<evidence type="ECO:0000313" key="21">
    <source>
        <dbReference type="EMBL" id="AEG91606.1"/>
    </source>
</evidence>
<dbReference type="GO" id="GO:0005524">
    <property type="term" value="F:ATP binding"/>
    <property type="evidence" value="ECO:0007669"/>
    <property type="project" value="UniProtKB-KW"/>
</dbReference>
<evidence type="ECO:0000256" key="7">
    <source>
        <dbReference type="ARBA" id="ARBA00022777"/>
    </source>
</evidence>
<dbReference type="InterPro" id="IPR036890">
    <property type="entry name" value="HATPase_C_sf"/>
</dbReference>
<dbReference type="SMART" id="SM00388">
    <property type="entry name" value="HisKA"/>
    <property type="match status" value="1"/>
</dbReference>
<keyword evidence="3 16" id="KW-0597">Phosphoprotein</keyword>
<evidence type="ECO:0000256" key="13">
    <source>
        <dbReference type="ARBA" id="ARBA00068150"/>
    </source>
</evidence>
<evidence type="ECO:0000256" key="4">
    <source>
        <dbReference type="ARBA" id="ARBA00022679"/>
    </source>
</evidence>
<keyword evidence="6" id="KW-0547">Nucleotide-binding</keyword>
<evidence type="ECO:0000256" key="2">
    <source>
        <dbReference type="ARBA" id="ARBA00012438"/>
    </source>
</evidence>
<name>F5XVN0_RAMTT</name>
<evidence type="ECO:0000256" key="16">
    <source>
        <dbReference type="PROSITE-ProRule" id="PRU00169"/>
    </source>
</evidence>
<keyword evidence="9" id="KW-0902">Two-component regulatory system</keyword>
<gene>
    <name evidence="21" type="ordered locus">Rta_05300</name>
</gene>
<evidence type="ECO:0000256" key="8">
    <source>
        <dbReference type="ARBA" id="ARBA00022840"/>
    </source>
</evidence>
<dbReference type="InterPro" id="IPR036641">
    <property type="entry name" value="HPT_dom_sf"/>
</dbReference>
<sequence>MKFPRRAAVALAGLMALALLVALATALITLARVTFEPEMDAQQLAWRDSMTGMAFGLERQFLLFRGELGMTLAAGSDPVDLSAQQQRLDVLASRVNLMRNSSTLSLLQGRREHQQLLVLLDELIARGDELLAAGRVPRSQALQLMQTTDHLLPQVQQYATAATLGTSDLLDGQFRVVRRQTVLIGTLALAQLVLLALTVHAVRARLRQEAGAQQRLQQLADELREAKLAAEAASRTKSQFLANMSHELRTPLQGVLGMTQLLGRTPLTGEQRDLIATADESAQHLLVVLNEILDLSAIEAGKIVLHEAPVQLPKLCRDVEGLMRLQAEAHMLVLVADMAPDLPDWVRCDGTRVKQVLFNLLNNAIKFTPAGQVRLAVSAEPPVGGRWRLRFEVADTGIGMDEATQARLFQRFEPGHTGLSRRYSGTGLGLEISRNLARLMGGDLVASSQPGQGSVFVLTLLLGQAEAPAEAPAVLATARSQPLRVLVADDHPVNRRYLGAVLRSIGHEVTLCDNGEEALEIVQTDRFDAVLMDIHMPVMDGLAATRAIRALGGRYADLPVVALTADVMPGARLQAVRAGISAFLSKPVGVEQLSAVLGDASEATASAAPTVPAASPADVLSARFEEMAARLPPAQWSGLVEAFVHDEAGAYAALSDALVSASAAAVGPAAHKFKGSARLLGLDLLAAAAEAAERWAREDRTPDGAAQAGRRLEQAWQATCRQLQLRMPGHATGAALPRAA</sequence>
<accession>F5XVN0</accession>
<dbReference type="Gene3D" id="1.20.120.160">
    <property type="entry name" value="HPT domain"/>
    <property type="match status" value="1"/>
</dbReference>
<protein>
    <recommendedName>
        <fullName evidence="13">Sensory/regulatory protein RpfC</fullName>
        <ecNumber evidence="2">2.7.13.3</ecNumber>
    </recommendedName>
    <alternativeName>
        <fullName evidence="14">Virulence sensor protein BvgS</fullName>
    </alternativeName>
</protein>
<dbReference type="RefSeq" id="WP_013899839.1">
    <property type="nucleotide sequence ID" value="NC_015677.1"/>
</dbReference>
<keyword evidence="17" id="KW-0175">Coiled coil</keyword>
<dbReference type="InterPro" id="IPR004358">
    <property type="entry name" value="Sig_transdc_His_kin-like_C"/>
</dbReference>
<keyword evidence="4" id="KW-0808">Transferase</keyword>
<dbReference type="Pfam" id="PF00512">
    <property type="entry name" value="HisKA"/>
    <property type="match status" value="1"/>
</dbReference>
<dbReference type="InterPro" id="IPR005467">
    <property type="entry name" value="His_kinase_dom"/>
</dbReference>
<dbReference type="eggNOG" id="COG0784">
    <property type="taxonomic scope" value="Bacteria"/>
</dbReference>
<feature type="domain" description="HPt" evidence="20">
    <location>
        <begin position="632"/>
        <end position="726"/>
    </location>
</feature>
<evidence type="ECO:0000313" key="22">
    <source>
        <dbReference type="Proteomes" id="UP000008385"/>
    </source>
</evidence>
<dbReference type="PANTHER" id="PTHR45339:SF5">
    <property type="entry name" value="HISTIDINE KINASE"/>
    <property type="match status" value="1"/>
</dbReference>
<evidence type="ECO:0000259" key="18">
    <source>
        <dbReference type="PROSITE" id="PS50109"/>
    </source>
</evidence>
<dbReference type="STRING" id="365046.Rta_05300"/>
<dbReference type="OrthoDB" id="8577169at2"/>
<feature type="modified residue" description="4-aspartylphosphate" evidence="16">
    <location>
        <position position="533"/>
    </location>
</feature>
<reference evidence="21 22" key="2">
    <citation type="journal article" date="2011" name="PLoS ONE">
        <title>The Cyst-Dividing Bacterium Ramlibacter tataouinensis TTB310 Genome Reveals a Well-Stocked Toolbox for Adaptation to a Desert Environment.</title>
        <authorList>
            <person name="De Luca G."/>
            <person name="Barakat M."/>
            <person name="Ortet P."/>
            <person name="Fochesato S."/>
            <person name="Jourlin-Castelli C."/>
            <person name="Ansaldi M."/>
            <person name="Py B."/>
            <person name="Fichant G."/>
            <person name="Coutinho P.M."/>
            <person name="Voulhoux R."/>
            <person name="Bastien O."/>
            <person name="Marechal E."/>
            <person name="Henrissat B."/>
            <person name="Quentin Y."/>
            <person name="Noirot P."/>
            <person name="Filloux A."/>
            <person name="Mejean V."/>
            <person name="Dubow M.S."/>
            <person name="Barras F."/>
            <person name="Barbe V."/>
            <person name="Weissenbach J."/>
            <person name="Mihalcescu I."/>
            <person name="Vermeglio A."/>
            <person name="Achouak W."/>
            <person name="Heulin T."/>
        </authorList>
    </citation>
    <scope>NUCLEOTIDE SEQUENCE [LARGE SCALE GENOMIC DNA]</scope>
    <source>
        <strain evidence="22">ATCC BAA-407 / DSM 14655 / LMG 21543 / TTB310</strain>
    </source>
</reference>
<evidence type="ECO:0000259" key="19">
    <source>
        <dbReference type="PROSITE" id="PS50110"/>
    </source>
</evidence>
<dbReference type="CDD" id="cd00082">
    <property type="entry name" value="HisKA"/>
    <property type="match status" value="1"/>
</dbReference>
<dbReference type="PROSITE" id="PS50110">
    <property type="entry name" value="RESPONSE_REGULATORY"/>
    <property type="match status" value="1"/>
</dbReference>
<dbReference type="SUPFAM" id="SSF47226">
    <property type="entry name" value="Histidine-containing phosphotransfer domain, HPT domain"/>
    <property type="match status" value="1"/>
</dbReference>
<dbReference type="Pfam" id="PF02518">
    <property type="entry name" value="HATPase_c"/>
    <property type="match status" value="1"/>
</dbReference>
<comment type="catalytic activity">
    <reaction evidence="1">
        <text>ATP + protein L-histidine = ADP + protein N-phospho-L-histidine.</text>
        <dbReference type="EC" id="2.7.13.3"/>
    </reaction>
</comment>
<dbReference type="InterPro" id="IPR036097">
    <property type="entry name" value="HisK_dim/P_sf"/>
</dbReference>
<dbReference type="Pfam" id="PF01627">
    <property type="entry name" value="Hpt"/>
    <property type="match status" value="1"/>
</dbReference>
<dbReference type="GO" id="GO:0000155">
    <property type="term" value="F:phosphorelay sensor kinase activity"/>
    <property type="evidence" value="ECO:0007669"/>
    <property type="project" value="InterPro"/>
</dbReference>
<dbReference type="CDD" id="cd17546">
    <property type="entry name" value="REC_hyHK_CKI1_RcsC-like"/>
    <property type="match status" value="1"/>
</dbReference>
<dbReference type="FunFam" id="3.30.565.10:FF:000010">
    <property type="entry name" value="Sensor histidine kinase RcsC"/>
    <property type="match status" value="1"/>
</dbReference>
<dbReference type="Proteomes" id="UP000008385">
    <property type="component" value="Chromosome"/>
</dbReference>
<dbReference type="eggNOG" id="COG2205">
    <property type="taxonomic scope" value="Bacteria"/>
</dbReference>
<dbReference type="InterPro" id="IPR008207">
    <property type="entry name" value="Sig_transdc_His_kin_Hpt_dom"/>
</dbReference>
<dbReference type="PATRIC" id="fig|365046.3.peg.543"/>
<feature type="domain" description="Histidine kinase" evidence="18">
    <location>
        <begin position="243"/>
        <end position="464"/>
    </location>
</feature>
<feature type="modified residue" description="Phosphohistidine" evidence="15">
    <location>
        <position position="671"/>
    </location>
</feature>
<dbReference type="PRINTS" id="PR00344">
    <property type="entry name" value="BCTRLSENSOR"/>
</dbReference>
<comment type="function">
    <text evidence="11">Member of the two-component regulatory system BvgS/BvgA. Phosphorylates BvgA via a four-step phosphorelay in response to environmental signals.</text>
</comment>
<dbReference type="EC" id="2.7.13.3" evidence="2"/>
<proteinExistence type="predicted"/>
<dbReference type="Gene3D" id="1.10.287.130">
    <property type="match status" value="1"/>
</dbReference>
<dbReference type="SUPFAM" id="SSF52172">
    <property type="entry name" value="CheY-like"/>
    <property type="match status" value="1"/>
</dbReference>
<dbReference type="SMART" id="SM00448">
    <property type="entry name" value="REC"/>
    <property type="match status" value="1"/>
</dbReference>
<dbReference type="SUPFAM" id="SSF55874">
    <property type="entry name" value="ATPase domain of HSP90 chaperone/DNA topoisomerase II/histidine kinase"/>
    <property type="match status" value="1"/>
</dbReference>
<evidence type="ECO:0000256" key="12">
    <source>
        <dbReference type="ARBA" id="ARBA00064003"/>
    </source>
</evidence>
<dbReference type="PROSITE" id="PS50109">
    <property type="entry name" value="HIS_KIN"/>
    <property type="match status" value="1"/>
</dbReference>
<keyword evidence="10" id="KW-0843">Virulence</keyword>
<dbReference type="Gene3D" id="3.40.50.2300">
    <property type="match status" value="1"/>
</dbReference>
<feature type="domain" description="Response regulatory" evidence="19">
    <location>
        <begin position="484"/>
        <end position="601"/>
    </location>
</feature>
<keyword evidence="22" id="KW-1185">Reference proteome</keyword>
<evidence type="ECO:0000256" key="3">
    <source>
        <dbReference type="ARBA" id="ARBA00022553"/>
    </source>
</evidence>
<dbReference type="Pfam" id="PF00072">
    <property type="entry name" value="Response_reg"/>
    <property type="match status" value="1"/>
</dbReference>
<dbReference type="KEGG" id="rta:Rta_05300"/>
<evidence type="ECO:0000259" key="20">
    <source>
        <dbReference type="PROSITE" id="PS50894"/>
    </source>
</evidence>
<evidence type="ECO:0000256" key="6">
    <source>
        <dbReference type="ARBA" id="ARBA00022741"/>
    </source>
</evidence>
<comment type="subunit">
    <text evidence="12">At low DSF concentrations, interacts with RpfF.</text>
</comment>
<dbReference type="InterPro" id="IPR011006">
    <property type="entry name" value="CheY-like_superfamily"/>
</dbReference>
<dbReference type="SUPFAM" id="SSF47384">
    <property type="entry name" value="Homodimeric domain of signal transducing histidine kinase"/>
    <property type="match status" value="1"/>
</dbReference>
<evidence type="ECO:0000256" key="11">
    <source>
        <dbReference type="ARBA" id="ARBA00058004"/>
    </source>
</evidence>
<evidence type="ECO:0000256" key="5">
    <source>
        <dbReference type="ARBA" id="ARBA00022729"/>
    </source>
</evidence>
<dbReference type="InterPro" id="IPR001789">
    <property type="entry name" value="Sig_transdc_resp-reg_receiver"/>
</dbReference>
<evidence type="ECO:0000256" key="1">
    <source>
        <dbReference type="ARBA" id="ARBA00000085"/>
    </source>
</evidence>
<dbReference type="GO" id="GO:0005886">
    <property type="term" value="C:plasma membrane"/>
    <property type="evidence" value="ECO:0007669"/>
    <property type="project" value="UniProtKB-SubCell"/>
</dbReference>
<dbReference type="Gene3D" id="3.30.565.10">
    <property type="entry name" value="Histidine kinase-like ATPase, C-terminal domain"/>
    <property type="match status" value="1"/>
</dbReference>
<dbReference type="InterPro" id="IPR003661">
    <property type="entry name" value="HisK_dim/P_dom"/>
</dbReference>
<evidence type="ECO:0000256" key="14">
    <source>
        <dbReference type="ARBA" id="ARBA00070152"/>
    </source>
</evidence>
<keyword evidence="5" id="KW-0732">Signal</keyword>
<dbReference type="HOGENOM" id="CLU_000445_114_59_4"/>
<dbReference type="PANTHER" id="PTHR45339">
    <property type="entry name" value="HYBRID SIGNAL TRANSDUCTION HISTIDINE KINASE J"/>
    <property type="match status" value="1"/>
</dbReference>
<dbReference type="PROSITE" id="PS50894">
    <property type="entry name" value="HPT"/>
    <property type="match status" value="1"/>
</dbReference>
<evidence type="ECO:0000256" key="9">
    <source>
        <dbReference type="ARBA" id="ARBA00023012"/>
    </source>
</evidence>
<feature type="coiled-coil region" evidence="17">
    <location>
        <begin position="209"/>
        <end position="236"/>
    </location>
</feature>
<evidence type="ECO:0000256" key="10">
    <source>
        <dbReference type="ARBA" id="ARBA00023026"/>
    </source>
</evidence>
<dbReference type="InterPro" id="IPR003594">
    <property type="entry name" value="HATPase_dom"/>
</dbReference>
<organism evidence="21 22">
    <name type="scientific">Ramlibacter tataouinensis (strain ATCC BAA-407 / DSM 14655 / LMG 21543 / TTB310)</name>
    <dbReference type="NCBI Taxonomy" id="365046"/>
    <lineage>
        <taxon>Bacteria</taxon>
        <taxon>Pseudomonadati</taxon>
        <taxon>Pseudomonadota</taxon>
        <taxon>Betaproteobacteria</taxon>
        <taxon>Burkholderiales</taxon>
        <taxon>Comamonadaceae</taxon>
        <taxon>Ramlibacter</taxon>
    </lineage>
</organism>
<dbReference type="CDD" id="cd16922">
    <property type="entry name" value="HATPase_EvgS-ArcB-TorS-like"/>
    <property type="match status" value="1"/>
</dbReference>
<keyword evidence="7 21" id="KW-0418">Kinase</keyword>